<dbReference type="RefSeq" id="WP_283343060.1">
    <property type="nucleotide sequence ID" value="NZ_JASHIF010000002.1"/>
</dbReference>
<protein>
    <submittedName>
        <fullName evidence="7">PQQ-dependent sugar dehydrogenase</fullName>
    </submittedName>
</protein>
<reference evidence="7 8" key="1">
    <citation type="submission" date="2023-05" db="EMBL/GenBank/DDBJ databases">
        <title>Novel species of genus Flectobacillus isolated from stream in China.</title>
        <authorList>
            <person name="Lu H."/>
        </authorList>
    </citation>
    <scope>NUCLEOTIDE SEQUENCE [LARGE SCALE GENOMIC DNA]</scope>
    <source>
        <strain evidence="7 8">KCTC 42575</strain>
    </source>
</reference>
<accession>A0ABT6Y2G5</accession>
<keyword evidence="3 4" id="KW-0408">Iron</keyword>
<keyword evidence="1 4" id="KW-0349">Heme</keyword>
<evidence type="ECO:0000256" key="5">
    <source>
        <dbReference type="SAM" id="SignalP"/>
    </source>
</evidence>
<dbReference type="Pfam" id="PF13442">
    <property type="entry name" value="Cytochrome_CBB3"/>
    <property type="match status" value="1"/>
</dbReference>
<comment type="caution">
    <text evidence="7">The sequence shown here is derived from an EMBL/GenBank/DDBJ whole genome shotgun (WGS) entry which is preliminary data.</text>
</comment>
<feature type="chain" id="PRO_5046783388" evidence="5">
    <location>
        <begin position="23"/>
        <end position="470"/>
    </location>
</feature>
<dbReference type="InterPro" id="IPR011042">
    <property type="entry name" value="6-blade_b-propeller_TolB-like"/>
</dbReference>
<dbReference type="EMBL" id="JASHIF010000002">
    <property type="protein sequence ID" value="MDI9857744.1"/>
    <property type="molecule type" value="Genomic_DNA"/>
</dbReference>
<organism evidence="7 8">
    <name type="scientific">Flectobacillus roseus</name>
    <dbReference type="NCBI Taxonomy" id="502259"/>
    <lineage>
        <taxon>Bacteria</taxon>
        <taxon>Pseudomonadati</taxon>
        <taxon>Bacteroidota</taxon>
        <taxon>Cytophagia</taxon>
        <taxon>Cytophagales</taxon>
        <taxon>Flectobacillaceae</taxon>
        <taxon>Flectobacillus</taxon>
    </lineage>
</organism>
<evidence type="ECO:0000256" key="1">
    <source>
        <dbReference type="ARBA" id="ARBA00022617"/>
    </source>
</evidence>
<evidence type="ECO:0000256" key="4">
    <source>
        <dbReference type="PROSITE-ProRule" id="PRU00433"/>
    </source>
</evidence>
<keyword evidence="5" id="KW-0732">Signal</keyword>
<proteinExistence type="predicted"/>
<dbReference type="PANTHER" id="PTHR19328">
    <property type="entry name" value="HEDGEHOG-INTERACTING PROTEIN"/>
    <property type="match status" value="1"/>
</dbReference>
<evidence type="ECO:0000256" key="2">
    <source>
        <dbReference type="ARBA" id="ARBA00022723"/>
    </source>
</evidence>
<dbReference type="PANTHER" id="PTHR19328:SF75">
    <property type="entry name" value="ALDOSE SUGAR DEHYDROGENASE YLII"/>
    <property type="match status" value="1"/>
</dbReference>
<gene>
    <name evidence="7" type="ORF">QM524_00860</name>
</gene>
<evidence type="ECO:0000259" key="6">
    <source>
        <dbReference type="PROSITE" id="PS51007"/>
    </source>
</evidence>
<dbReference type="InterPro" id="IPR009056">
    <property type="entry name" value="Cyt_c-like_dom"/>
</dbReference>
<dbReference type="Pfam" id="PF07995">
    <property type="entry name" value="GSDH"/>
    <property type="match status" value="1"/>
</dbReference>
<keyword evidence="2 4" id="KW-0479">Metal-binding</keyword>
<name>A0ABT6Y2G5_9BACT</name>
<feature type="signal peptide" evidence="5">
    <location>
        <begin position="1"/>
        <end position="22"/>
    </location>
</feature>
<evidence type="ECO:0000313" key="7">
    <source>
        <dbReference type="EMBL" id="MDI9857744.1"/>
    </source>
</evidence>
<keyword evidence="8" id="KW-1185">Reference proteome</keyword>
<evidence type="ECO:0000313" key="8">
    <source>
        <dbReference type="Proteomes" id="UP001236507"/>
    </source>
</evidence>
<dbReference type="Gene3D" id="2.120.10.30">
    <property type="entry name" value="TolB, C-terminal domain"/>
    <property type="match status" value="1"/>
</dbReference>
<dbReference type="Proteomes" id="UP001236507">
    <property type="component" value="Unassembled WGS sequence"/>
</dbReference>
<dbReference type="InterPro" id="IPR011041">
    <property type="entry name" value="Quinoprot_gluc/sorb_DH_b-prop"/>
</dbReference>
<feature type="domain" description="Cytochrome c" evidence="6">
    <location>
        <begin position="20"/>
        <end position="99"/>
    </location>
</feature>
<evidence type="ECO:0000256" key="3">
    <source>
        <dbReference type="ARBA" id="ARBA00023004"/>
    </source>
</evidence>
<dbReference type="SUPFAM" id="SSF46626">
    <property type="entry name" value="Cytochrome c"/>
    <property type="match status" value="1"/>
</dbReference>
<sequence length="470" mass="52439">MKIFNLLSLNIILSLLSMTAFAQSGDKLYKNYCAGCHGTELQGSSAPALIRTSWKHGGDKASLIKTITQGIPTTEMIKWENTLNAREIESVADFIINAQQKPKKEKQYEESFIVETHLYKLKIERLVTKGLSTPWGIEFVDNHTALISEKSGELTWMKNGKLSDSSVKNTPPTYAQSILGGYMDIALDQDYAKNGWVYLALSHNSENSLDAKAAGMTKIVRGKIRENQWLEEQTLFQVHDSLQVKGGTRWGSRLALDKKGHLFFTIGDMNRGEDSQILTRPSGKVFRINTDGSIPKDNPFSGNRQFIQSIYAWGNRNAQGITIHPKTNVIYATEHGPKGGDELNIIKNGANYGWPLVTYGVDYSGKIISDKSEKEGIEKPLTQWTPSIAVSAIDFAFSAKFPKWKGNLIVGSLAFQELRRLVIDGDQVLEQEILLKGYGRIRDVKFAPDGSLYLLMNAPDQVLKITPMDE</sequence>
<dbReference type="SUPFAM" id="SSF50952">
    <property type="entry name" value="Soluble quinoprotein glucose dehydrogenase"/>
    <property type="match status" value="1"/>
</dbReference>
<dbReference type="PROSITE" id="PS51007">
    <property type="entry name" value="CYTC"/>
    <property type="match status" value="1"/>
</dbReference>
<dbReference type="InterPro" id="IPR036909">
    <property type="entry name" value="Cyt_c-like_dom_sf"/>
</dbReference>
<dbReference type="Gene3D" id="1.10.760.10">
    <property type="entry name" value="Cytochrome c-like domain"/>
    <property type="match status" value="1"/>
</dbReference>
<dbReference type="InterPro" id="IPR012938">
    <property type="entry name" value="Glc/Sorbosone_DH"/>
</dbReference>